<name>A0AAW3X028_9CLOT</name>
<keyword evidence="1" id="KW-1133">Transmembrane helix</keyword>
<feature type="transmembrane region" description="Helical" evidence="1">
    <location>
        <begin position="95"/>
        <end position="118"/>
    </location>
</feature>
<evidence type="ECO:0000313" key="3">
    <source>
        <dbReference type="EMBL" id="MBC5655822.1"/>
    </source>
</evidence>
<comment type="caution">
    <text evidence="3">The sequence shown here is derived from an EMBL/GenBank/DDBJ whole genome shotgun (WGS) entry which is preliminary data.</text>
</comment>
<proteinExistence type="predicted"/>
<dbReference type="EMBL" id="JACOOW010000003">
    <property type="protein sequence ID" value="MBC5655822.1"/>
    <property type="molecule type" value="Genomic_DNA"/>
</dbReference>
<reference evidence="3 4" key="1">
    <citation type="submission" date="2020-08" db="EMBL/GenBank/DDBJ databases">
        <title>Genome public.</title>
        <authorList>
            <person name="Liu C."/>
            <person name="Sun Q."/>
        </authorList>
    </citation>
    <scope>NUCLEOTIDE SEQUENCE [LARGE SCALE GENOMIC DNA]</scope>
    <source>
        <strain evidence="3 4">BX14</strain>
    </source>
</reference>
<dbReference type="Pfam" id="PF14285">
    <property type="entry name" value="DUF4367"/>
    <property type="match status" value="1"/>
</dbReference>
<gene>
    <name evidence="3" type="ORF">H8S19_01835</name>
</gene>
<dbReference type="Proteomes" id="UP000653904">
    <property type="component" value="Unassembled WGS sequence"/>
</dbReference>
<keyword evidence="4" id="KW-1185">Reference proteome</keyword>
<protein>
    <submittedName>
        <fullName evidence="3">DUF4367 domain-containing protein</fullName>
    </submittedName>
</protein>
<keyword evidence="1" id="KW-0472">Membrane</keyword>
<evidence type="ECO:0000259" key="2">
    <source>
        <dbReference type="Pfam" id="PF14285"/>
    </source>
</evidence>
<dbReference type="RefSeq" id="WP_118652626.1">
    <property type="nucleotide sequence ID" value="NZ_JACOOW010000003.1"/>
</dbReference>
<evidence type="ECO:0000256" key="1">
    <source>
        <dbReference type="SAM" id="Phobius"/>
    </source>
</evidence>
<keyword evidence="1" id="KW-0812">Transmembrane</keyword>
<feature type="domain" description="DUF4367" evidence="2">
    <location>
        <begin position="167"/>
        <end position="275"/>
    </location>
</feature>
<organism evidence="3 4">
    <name type="scientific">Clostridium segne</name>
    <dbReference type="NCBI Taxonomy" id="2763038"/>
    <lineage>
        <taxon>Bacteria</taxon>
        <taxon>Bacillati</taxon>
        <taxon>Bacillota</taxon>
        <taxon>Clostridia</taxon>
        <taxon>Eubacteriales</taxon>
        <taxon>Clostridiaceae</taxon>
        <taxon>Clostridium</taxon>
    </lineage>
</organism>
<accession>A0AAW3X028</accession>
<dbReference type="AlphaFoldDB" id="A0AAW3X028"/>
<evidence type="ECO:0000313" key="4">
    <source>
        <dbReference type="Proteomes" id="UP000653904"/>
    </source>
</evidence>
<dbReference type="InterPro" id="IPR025377">
    <property type="entry name" value="DUF4367"/>
</dbReference>
<sequence length="279" mass="31725">MSRSRRGKKAGEDAERLLQEAFGVSEDQLLKDFILAQTEVKDSEIPPESEDGFERLMAKLEAEVGTSPESEKESSSENIIKLHEEARKPRRLKSIVKVSVAAAAIAVMVVAMGISAGAKREYRYVVREKDRVQNKSVLNNVDVVLANDKLEQAYAEISQKTNIQPLKLAYIPSGMKFVKADIGKTWATLYFEYNQHWIKIFQRIGEVGNSVNVISDRKKEEHVYNDLLKQTVYIEEAEVENAKKEYSSCIVKNNIYYQISGVMSKKDFKKIVENLILEK</sequence>